<keyword evidence="5 7" id="KW-0408">Iron</keyword>
<dbReference type="EMBL" id="CP002503">
    <property type="protein sequence ID" value="AET40870.1"/>
    <property type="molecule type" value="Genomic_DNA"/>
</dbReference>
<comment type="cofactor">
    <cofactor evidence="1">
        <name>[4Fe-4S] cluster</name>
        <dbReference type="ChEBI" id="CHEBI:49883"/>
    </cofactor>
</comment>
<accession>G8JVK5</accession>
<reference evidence="9" key="1">
    <citation type="journal article" date="2012" name="G3 (Bethesda)">
        <title>Pichia sorbitophila, an interspecies yeast hybrid reveals early steps of genome resolution following polyploidization.</title>
        <authorList>
            <person name="Leh Louis V."/>
            <person name="Despons L."/>
            <person name="Friedrich A."/>
            <person name="Martin T."/>
            <person name="Durrens P."/>
            <person name="Casaregola S."/>
            <person name="Neuveglise C."/>
            <person name="Fairhead C."/>
            <person name="Marck C."/>
            <person name="Cruz J.A."/>
            <person name="Straub M.L."/>
            <person name="Kugler V."/>
            <person name="Sacerdot C."/>
            <person name="Uzunov Z."/>
            <person name="Thierry A."/>
            <person name="Weiss S."/>
            <person name="Bleykasten C."/>
            <person name="De Montigny J."/>
            <person name="Jacques N."/>
            <person name="Jung P."/>
            <person name="Lemaire M."/>
            <person name="Mallet S."/>
            <person name="Morel G."/>
            <person name="Richard G.F."/>
            <person name="Sarkar A."/>
            <person name="Savel G."/>
            <person name="Schacherer J."/>
            <person name="Seret M.L."/>
            <person name="Talla E."/>
            <person name="Samson G."/>
            <person name="Jubin C."/>
            <person name="Poulain J."/>
            <person name="Vacherie B."/>
            <person name="Barbe V."/>
            <person name="Pelletier E."/>
            <person name="Sherman D.J."/>
            <person name="Westhof E."/>
            <person name="Weissenbach J."/>
            <person name="Baret P.V."/>
            <person name="Wincker P."/>
            <person name="Gaillardin C."/>
            <person name="Dujon B."/>
            <person name="Souciet J.L."/>
        </authorList>
    </citation>
    <scope>NUCLEOTIDE SEQUENCE [LARGE SCALE GENOMIC DNA]</scope>
    <source>
        <strain evidence="9">CBS 270.75 / DBVPG 7215 / KCTC 17166 / NRRL Y-17582</strain>
    </source>
</reference>
<keyword evidence="4 7" id="KW-0479">Metal-binding</keyword>
<dbReference type="GO" id="GO:0051539">
    <property type="term" value="F:4 iron, 4 sulfur cluster binding"/>
    <property type="evidence" value="ECO:0007669"/>
    <property type="project" value="EnsemblFungi"/>
</dbReference>
<evidence type="ECO:0000256" key="2">
    <source>
        <dbReference type="ARBA" id="ARBA00005156"/>
    </source>
</evidence>
<dbReference type="eggNOG" id="KOG2648">
    <property type="taxonomic scope" value="Eukaryota"/>
</dbReference>
<gene>
    <name evidence="8" type="ordered locus">Ecym_7013</name>
</gene>
<evidence type="ECO:0000256" key="6">
    <source>
        <dbReference type="ARBA" id="ARBA00023014"/>
    </source>
</evidence>
<dbReference type="KEGG" id="erc:Ecym_7013"/>
<dbReference type="NCBIfam" id="TIGR00322">
    <property type="entry name" value="diphth2_R"/>
    <property type="match status" value="1"/>
</dbReference>
<dbReference type="GO" id="GO:0005737">
    <property type="term" value="C:cytoplasm"/>
    <property type="evidence" value="ECO:0007669"/>
    <property type="project" value="UniProtKB-SubCell"/>
</dbReference>
<dbReference type="OrthoDB" id="449241at2759"/>
<evidence type="ECO:0000313" key="9">
    <source>
        <dbReference type="Proteomes" id="UP000006790"/>
    </source>
</evidence>
<evidence type="ECO:0000256" key="3">
    <source>
        <dbReference type="ARBA" id="ARBA00006179"/>
    </source>
</evidence>
<evidence type="ECO:0000256" key="5">
    <source>
        <dbReference type="ARBA" id="ARBA00023004"/>
    </source>
</evidence>
<keyword evidence="6 7" id="KW-0411">Iron-sulfur</keyword>
<dbReference type="InterPro" id="IPR010014">
    <property type="entry name" value="DHP2"/>
</dbReference>
<comment type="subcellular location">
    <subcellularLocation>
        <location evidence="7">Cytoplasm</location>
    </subcellularLocation>
</comment>
<evidence type="ECO:0000256" key="7">
    <source>
        <dbReference type="RuleBase" id="RU364133"/>
    </source>
</evidence>
<keyword evidence="7" id="KW-0963">Cytoplasm</keyword>
<evidence type="ECO:0000256" key="1">
    <source>
        <dbReference type="ARBA" id="ARBA00001966"/>
    </source>
</evidence>
<dbReference type="NCBIfam" id="TIGR00272">
    <property type="entry name" value="DPH2"/>
    <property type="match status" value="1"/>
</dbReference>
<comment type="function">
    <text evidence="7">Required for the first step of diphthamide biosynthesis, a post-translational modification of histidine which occurs in elongation factor 2. DPH1 and DPH2 transfer a 3-amino-3-carboxypropyl (ACP) group from S-adenosyl-L-methionine (SAM) to a histidine residue, the reaction is assisted by a reduction system comprising DPH3 and a NADH-dependent reductase. Facilitates the reduction of the catalytic iron-sulfur cluster found in the DPH1 subunit.</text>
</comment>
<evidence type="ECO:0000313" key="8">
    <source>
        <dbReference type="EMBL" id="AET40870.1"/>
    </source>
</evidence>
<comment type="similarity">
    <text evidence="3 7">Belongs to the DPH1/DPH2 family. DPH2 subfamily.</text>
</comment>
<dbReference type="InParanoid" id="G8JVK5"/>
<dbReference type="PANTHER" id="PTHR10762">
    <property type="entry name" value="DIPHTHAMIDE BIOSYNTHESIS PROTEIN"/>
    <property type="match status" value="1"/>
</dbReference>
<name>G8JVK5_ERECY</name>
<dbReference type="GO" id="GO:0090560">
    <property type="term" value="F:2-(3-amino-3-carboxypropyl)histidine synthase activity"/>
    <property type="evidence" value="ECO:0007669"/>
    <property type="project" value="EnsemblFungi"/>
</dbReference>
<dbReference type="Gene3D" id="3.40.50.11840">
    <property type="entry name" value="Diphthamide synthesis DPH1/DPH2 domain 1"/>
    <property type="match status" value="1"/>
</dbReference>
<dbReference type="Gene3D" id="3.40.50.11860">
    <property type="entry name" value="Diphthamide synthesis DPH1/DPH2 domain 3"/>
    <property type="match status" value="1"/>
</dbReference>
<dbReference type="Proteomes" id="UP000006790">
    <property type="component" value="Chromosome 7"/>
</dbReference>
<dbReference type="RefSeq" id="XP_003647687.1">
    <property type="nucleotide sequence ID" value="XM_003647639.1"/>
</dbReference>
<dbReference type="HOGENOM" id="CLU_015210_1_1_1"/>
<dbReference type="SFLD" id="SFLDS00032">
    <property type="entry name" value="Radical_SAM_3-amino-3-carboxyp"/>
    <property type="match status" value="1"/>
</dbReference>
<protein>
    <recommendedName>
        <fullName evidence="7">2-(3-amino-3-carboxypropyl)histidine synthase subunit 2</fullName>
    </recommendedName>
</protein>
<dbReference type="GO" id="GO:0046872">
    <property type="term" value="F:metal ion binding"/>
    <property type="evidence" value="ECO:0007669"/>
    <property type="project" value="UniProtKB-KW"/>
</dbReference>
<dbReference type="InterPro" id="IPR042263">
    <property type="entry name" value="DPH1/DPH2_1"/>
</dbReference>
<dbReference type="GO" id="GO:0017183">
    <property type="term" value="P:protein histidyl modification to diphthamide"/>
    <property type="evidence" value="ECO:0007669"/>
    <property type="project" value="UniProtKB-UniPathway"/>
</dbReference>
<dbReference type="FunFam" id="3.40.50.11860:FF:000001">
    <property type="entry name" value="2-(3-amino-3-carboxypropyl)histidine synthase subunit 2"/>
    <property type="match status" value="1"/>
</dbReference>
<dbReference type="GO" id="GO:0120513">
    <property type="term" value="C:2-(3-amino-3-carboxypropyl)histidine synthase complex"/>
    <property type="evidence" value="ECO:0007669"/>
    <property type="project" value="EnsemblFungi"/>
</dbReference>
<dbReference type="Pfam" id="PF01866">
    <property type="entry name" value="Diphthamide_syn"/>
    <property type="match status" value="1"/>
</dbReference>
<dbReference type="AlphaFoldDB" id="G8JVK5"/>
<evidence type="ECO:0000256" key="4">
    <source>
        <dbReference type="ARBA" id="ARBA00022723"/>
    </source>
</evidence>
<dbReference type="SFLD" id="SFLDG01121">
    <property type="entry name" value="Diphthamide_biosynthesis"/>
    <property type="match status" value="1"/>
</dbReference>
<keyword evidence="9" id="KW-1185">Reference proteome</keyword>
<dbReference type="PANTHER" id="PTHR10762:SF2">
    <property type="entry name" value="2-(3-AMINO-3-CARBOXYPROPYL)HISTIDINE SYNTHASE SUBUNIT 2"/>
    <property type="match status" value="1"/>
</dbReference>
<dbReference type="GeneID" id="11471189"/>
<dbReference type="InterPro" id="IPR016435">
    <property type="entry name" value="DPH1/DPH2"/>
</dbReference>
<dbReference type="InterPro" id="IPR042265">
    <property type="entry name" value="DPH1/DPH2_3"/>
</dbReference>
<dbReference type="UniPathway" id="UPA00559"/>
<dbReference type="SFLD" id="SFLDF00408">
    <property type="entry name" value="Diphthamide_biosynthesis_famil"/>
    <property type="match status" value="1"/>
</dbReference>
<organism evidence="8 9">
    <name type="scientific">Eremothecium cymbalariae (strain CBS 270.75 / DBVPG 7215 / KCTC 17166 / NRRL Y-17582)</name>
    <name type="common">Yeast</name>
    <dbReference type="NCBI Taxonomy" id="931890"/>
    <lineage>
        <taxon>Eukaryota</taxon>
        <taxon>Fungi</taxon>
        <taxon>Dikarya</taxon>
        <taxon>Ascomycota</taxon>
        <taxon>Saccharomycotina</taxon>
        <taxon>Saccharomycetes</taxon>
        <taxon>Saccharomycetales</taxon>
        <taxon>Saccharomycetaceae</taxon>
        <taxon>Eremothecium</taxon>
    </lineage>
</organism>
<proteinExistence type="inferred from homology"/>
<dbReference type="STRING" id="931890.G8JVK5"/>
<dbReference type="OMA" id="QIWNENH"/>
<comment type="pathway">
    <text evidence="2 7">Protein modification; peptidyl-diphthamide biosynthesis.</text>
</comment>
<dbReference type="FunCoup" id="G8JVK5">
    <property type="interactions" value="921"/>
</dbReference>
<sequence>MSESPLVAPSLSTYQAEDAFAFHKYQEQNHNRSFYLGSDSGQSEDLCEHISSFYSVELLVDFFRQNPQYKRITLQFPDHLIMDSTLIVQLLQKALPNSSTNVLSAESQKDEGDPCSCNSKTPCSQVSEQPINRQIWVLADTAYSPCCVDEVACEHVNGDIVVHFGDACLNAVQRLPVLYCFGKPYTDLDKIVEKFQERYPDKETYVCLMADIPYSYHLKQLHSKLIDLGFANILSSDVNSKMLGAKATIIGKSADHSDEYLVHTLDNREIYSRTNLKIENDEYLQSTYELFHITMPDDPRLLFLTTKFKAVTVYHPDQNVLVQGPFPLMMRRYRSMHVARTASTIGILVNTLSLTNTRELLASLINLIRENGKKHYVFVVGKPNVAKLANFEAIDIWCILGCGQGGIIVDQANEFYRPIITPYELMLALQPEITWTGQWVVDFKNVLNQIDAASNTVPMDEGTSEEHMPEFDPVTGKYVSTSRPLRNIHHLNIEAPQEAADSKDSTALVKQFSGTMTIGSTVSTSAAYLQSRQWTGLGNDFKEDDDYEVDGATVVEGRTGVARGYQYDRTL</sequence>